<dbReference type="Gramene" id="PVH64186">
    <property type="protein sequence ID" value="PVH64186"/>
    <property type="gene ID" value="PAHAL_2G210900"/>
</dbReference>
<evidence type="ECO:0000256" key="7">
    <source>
        <dbReference type="SAM" id="MobiDB-lite"/>
    </source>
</evidence>
<dbReference type="InterPro" id="IPR030184">
    <property type="entry name" value="WAT1-related"/>
</dbReference>
<dbReference type="InterPro" id="IPR037185">
    <property type="entry name" value="EmrE-like"/>
</dbReference>
<evidence type="ECO:0000256" key="2">
    <source>
        <dbReference type="ARBA" id="ARBA00007635"/>
    </source>
</evidence>
<dbReference type="GO" id="GO:0022857">
    <property type="term" value="F:transmembrane transporter activity"/>
    <property type="evidence" value="ECO:0007669"/>
    <property type="project" value="InterPro"/>
</dbReference>
<name>A0A2T8KPV1_9POAL</name>
<comment type="similarity">
    <text evidence="2 6">Belongs to the drug/metabolite transporter (DMT) superfamily. Plant drug/metabolite exporter (P-DME) (TC 2.A.7.4) family.</text>
</comment>
<keyword evidence="5 6" id="KW-0472">Membrane</keyword>
<evidence type="ECO:0000256" key="5">
    <source>
        <dbReference type="ARBA" id="ARBA00023136"/>
    </source>
</evidence>
<sequence length="370" mass="39964">MDAASKKAYVIAIVLQVIYTGFSVLSKVALDNGMSIFVFNFYRQATGSLILLPLALLFQRKNVTSMPLMLLLKLFLCALFGNTLSLNVYNVSLKLTSATLVAAAGNAVPAVTLCMALLLRMEVVNLRSSSGITKVSGAALCLAGVLVMAFYAGPGLSPVSRHRAFAAHAPGSGAHSSTSKEAWIVGTFLMVINNMAWSLSAVWQARILKEFPNRMLVAVSLCVFSALQSLVVAAVAERDFSRWKQRLDVSLVAIAYNLMLKLLGGVSYYLQAWCVEMKGPVFCAAWLPLYSVFTMFCSSFFLGEIVHLGSILGEILLIGGLYSVLWGKSKESEFASCNDMNRIDGAQDEQEHNKPDANEEAKSEAAGGQV</sequence>
<dbReference type="GO" id="GO:0016020">
    <property type="term" value="C:membrane"/>
    <property type="evidence" value="ECO:0007669"/>
    <property type="project" value="UniProtKB-SubCell"/>
</dbReference>
<dbReference type="InterPro" id="IPR000620">
    <property type="entry name" value="EamA_dom"/>
</dbReference>
<organism evidence="9">
    <name type="scientific">Panicum hallii</name>
    <dbReference type="NCBI Taxonomy" id="206008"/>
    <lineage>
        <taxon>Eukaryota</taxon>
        <taxon>Viridiplantae</taxon>
        <taxon>Streptophyta</taxon>
        <taxon>Embryophyta</taxon>
        <taxon>Tracheophyta</taxon>
        <taxon>Spermatophyta</taxon>
        <taxon>Magnoliopsida</taxon>
        <taxon>Liliopsida</taxon>
        <taxon>Poales</taxon>
        <taxon>Poaceae</taxon>
        <taxon>PACMAD clade</taxon>
        <taxon>Panicoideae</taxon>
        <taxon>Panicodae</taxon>
        <taxon>Paniceae</taxon>
        <taxon>Panicinae</taxon>
        <taxon>Panicum</taxon>
        <taxon>Panicum sect. Panicum</taxon>
    </lineage>
</organism>
<keyword evidence="3 6" id="KW-0812">Transmembrane</keyword>
<gene>
    <name evidence="9" type="ORF">PAHAL_2G210900</name>
</gene>
<feature type="transmembrane region" description="Helical" evidence="6">
    <location>
        <begin position="282"/>
        <end position="302"/>
    </location>
</feature>
<evidence type="ECO:0000256" key="1">
    <source>
        <dbReference type="ARBA" id="ARBA00004141"/>
    </source>
</evidence>
<feature type="transmembrane region" description="Helical" evidence="6">
    <location>
        <begin position="41"/>
        <end position="58"/>
    </location>
</feature>
<dbReference type="PANTHER" id="PTHR31218">
    <property type="entry name" value="WAT1-RELATED PROTEIN"/>
    <property type="match status" value="1"/>
</dbReference>
<dbReference type="SUPFAM" id="SSF103481">
    <property type="entry name" value="Multidrug resistance efflux transporter EmrE"/>
    <property type="match status" value="2"/>
</dbReference>
<evidence type="ECO:0000313" key="9">
    <source>
        <dbReference type="EMBL" id="PVH64186.1"/>
    </source>
</evidence>
<feature type="transmembrane region" description="Helical" evidence="6">
    <location>
        <begin position="308"/>
        <end position="326"/>
    </location>
</feature>
<evidence type="ECO:0000256" key="6">
    <source>
        <dbReference type="RuleBase" id="RU363077"/>
    </source>
</evidence>
<protein>
    <recommendedName>
        <fullName evidence="6">WAT1-related protein</fullName>
    </recommendedName>
</protein>
<accession>A0A2T8KPV1</accession>
<feature type="compositionally biased region" description="Basic and acidic residues" evidence="7">
    <location>
        <begin position="349"/>
        <end position="363"/>
    </location>
</feature>
<keyword evidence="4 6" id="KW-1133">Transmembrane helix</keyword>
<feature type="transmembrane region" description="Helical" evidence="6">
    <location>
        <begin position="95"/>
        <end position="119"/>
    </location>
</feature>
<feature type="transmembrane region" description="Helical" evidence="6">
    <location>
        <begin position="251"/>
        <end position="270"/>
    </location>
</feature>
<dbReference type="Pfam" id="PF00892">
    <property type="entry name" value="EamA"/>
    <property type="match status" value="2"/>
</dbReference>
<proteinExistence type="inferred from homology"/>
<evidence type="ECO:0000256" key="4">
    <source>
        <dbReference type="ARBA" id="ARBA00022989"/>
    </source>
</evidence>
<feature type="transmembrane region" description="Helical" evidence="6">
    <location>
        <begin position="215"/>
        <end position="236"/>
    </location>
</feature>
<dbReference type="Proteomes" id="UP000243499">
    <property type="component" value="Chromosome 2"/>
</dbReference>
<dbReference type="AlphaFoldDB" id="A0A2T8KPV1"/>
<feature type="transmembrane region" description="Helical" evidence="6">
    <location>
        <begin position="70"/>
        <end position="89"/>
    </location>
</feature>
<dbReference type="EMBL" id="CM008047">
    <property type="protein sequence ID" value="PVH64186.1"/>
    <property type="molecule type" value="Genomic_DNA"/>
</dbReference>
<feature type="transmembrane region" description="Helical" evidence="6">
    <location>
        <begin position="9"/>
        <end position="29"/>
    </location>
</feature>
<feature type="transmembrane region" description="Helical" evidence="6">
    <location>
        <begin position="182"/>
        <end position="203"/>
    </location>
</feature>
<feature type="domain" description="EamA" evidence="8">
    <location>
        <begin position="186"/>
        <end position="325"/>
    </location>
</feature>
<reference evidence="9" key="1">
    <citation type="submission" date="2018-04" db="EMBL/GenBank/DDBJ databases">
        <title>WGS assembly of Panicum hallii.</title>
        <authorList>
            <person name="Lovell J."/>
            <person name="Jenkins J."/>
            <person name="Lowry D."/>
            <person name="Mamidi S."/>
            <person name="Sreedasyam A."/>
            <person name="Weng X."/>
            <person name="Barry K."/>
            <person name="Bonette J."/>
            <person name="Campitelli B."/>
            <person name="Daum C."/>
            <person name="Gordon S."/>
            <person name="Gould B."/>
            <person name="Lipzen A."/>
            <person name="Macqueen A."/>
            <person name="Palacio-Mejia J."/>
            <person name="Plott C."/>
            <person name="Shakirov E."/>
            <person name="Shu S."/>
            <person name="Yoshinaga Y."/>
            <person name="Zane M."/>
            <person name="Rokhsar D."/>
            <person name="Grimwood J."/>
            <person name="Schmutz J."/>
            <person name="Juenger T."/>
        </authorList>
    </citation>
    <scope>NUCLEOTIDE SEQUENCE [LARGE SCALE GENOMIC DNA]</scope>
    <source>
        <strain evidence="9">FIL2</strain>
    </source>
</reference>
<feature type="domain" description="EamA" evidence="8">
    <location>
        <begin position="7"/>
        <end position="148"/>
    </location>
</feature>
<evidence type="ECO:0000256" key="3">
    <source>
        <dbReference type="ARBA" id="ARBA00022692"/>
    </source>
</evidence>
<comment type="subcellular location">
    <subcellularLocation>
        <location evidence="1 6">Membrane</location>
        <topology evidence="1 6">Multi-pass membrane protein</topology>
    </subcellularLocation>
</comment>
<feature type="region of interest" description="Disordered" evidence="7">
    <location>
        <begin position="345"/>
        <end position="370"/>
    </location>
</feature>
<evidence type="ECO:0000259" key="8">
    <source>
        <dbReference type="Pfam" id="PF00892"/>
    </source>
</evidence>
<feature type="transmembrane region" description="Helical" evidence="6">
    <location>
        <begin position="131"/>
        <end position="152"/>
    </location>
</feature>